<accession>A0ABW2TUG6</accession>
<name>A0ABW2TUG6_9PSEU</name>
<protein>
    <submittedName>
        <fullName evidence="1">Uncharacterized protein</fullName>
    </submittedName>
</protein>
<organism evidence="1 2">
    <name type="scientific">Actinokineospora soli</name>
    <dbReference type="NCBI Taxonomy" id="1048753"/>
    <lineage>
        <taxon>Bacteria</taxon>
        <taxon>Bacillati</taxon>
        <taxon>Actinomycetota</taxon>
        <taxon>Actinomycetes</taxon>
        <taxon>Pseudonocardiales</taxon>
        <taxon>Pseudonocardiaceae</taxon>
        <taxon>Actinokineospora</taxon>
    </lineage>
</organism>
<dbReference type="EMBL" id="JBHTEY010000004">
    <property type="protein sequence ID" value="MFC7616438.1"/>
    <property type="molecule type" value="Genomic_DNA"/>
</dbReference>
<sequence>MIVVLRALKLGDLLAAVPALRAVRAHWPGSASCTCARRGWNRCGG</sequence>
<evidence type="ECO:0000313" key="2">
    <source>
        <dbReference type="Proteomes" id="UP001596512"/>
    </source>
</evidence>
<proteinExistence type="predicted"/>
<dbReference type="Proteomes" id="UP001596512">
    <property type="component" value="Unassembled WGS sequence"/>
</dbReference>
<keyword evidence="2" id="KW-1185">Reference proteome</keyword>
<reference evidence="2" key="1">
    <citation type="journal article" date="2019" name="Int. J. Syst. Evol. Microbiol.">
        <title>The Global Catalogue of Microorganisms (GCM) 10K type strain sequencing project: providing services to taxonomists for standard genome sequencing and annotation.</title>
        <authorList>
            <consortium name="The Broad Institute Genomics Platform"/>
            <consortium name="The Broad Institute Genome Sequencing Center for Infectious Disease"/>
            <person name="Wu L."/>
            <person name="Ma J."/>
        </authorList>
    </citation>
    <scope>NUCLEOTIDE SEQUENCE [LARGE SCALE GENOMIC DNA]</scope>
    <source>
        <strain evidence="2">JCM 17695</strain>
    </source>
</reference>
<evidence type="ECO:0000313" key="1">
    <source>
        <dbReference type="EMBL" id="MFC7616438.1"/>
    </source>
</evidence>
<dbReference type="Gene3D" id="3.40.50.2000">
    <property type="entry name" value="Glycogen Phosphorylase B"/>
    <property type="match status" value="1"/>
</dbReference>
<comment type="caution">
    <text evidence="1">The sequence shown here is derived from an EMBL/GenBank/DDBJ whole genome shotgun (WGS) entry which is preliminary data.</text>
</comment>
<gene>
    <name evidence="1" type="ORF">ACFQV2_26185</name>
</gene>